<dbReference type="AlphaFoldDB" id="A0A485KSA5"/>
<gene>
    <name evidence="2" type="primary">Aste57867_11181</name>
    <name evidence="1" type="ORF">As57867_011139</name>
    <name evidence="2" type="ORF">ASTE57867_11181</name>
</gene>
<name>A0A485KSA5_9STRA</name>
<dbReference type="EMBL" id="VJMH01005257">
    <property type="protein sequence ID" value="KAF0698196.1"/>
    <property type="molecule type" value="Genomic_DNA"/>
</dbReference>
<reference evidence="2 3" key="1">
    <citation type="submission" date="2019-03" db="EMBL/GenBank/DDBJ databases">
        <authorList>
            <person name="Gaulin E."/>
            <person name="Dumas B."/>
        </authorList>
    </citation>
    <scope>NUCLEOTIDE SEQUENCE [LARGE SCALE GENOMIC DNA]</scope>
    <source>
        <strain evidence="2">CBS 568.67</strain>
    </source>
</reference>
<sequence length="1025" mass="113377">MEMKAEGDANKLLQRITKMVQTASVKKHGLTRMEVFSILQECLSPEATTPCKVLGFRLASLGPSCITTEVWQFILDAAVKELAGASTQGSAPVLLHAIPVFDVLPLTLILGFLQQQEMEPLKKFQACVSHESIDVRCVALATFSRVSILCTKVLFARGLTRFPFDSNEARIIAQQDVTSILTDIWKLNVQAAEVESPAVAGVAFENLTHLFARGHAIRALSTKQPRQEGGLDELISWVFNQAYPRFDILKSNAQKLLMESQLYAMKWLSMVAYLMMQKSGACTPGIAIAIMEVDTAASDDGNDEKSTIKVRADLVASELVESWFLPAYVLVTANASLTQAYPICEAIAIVMQHPLQLFNRLKWSSVLVARLTAIIHSSTMVRQRQDVIRLQVLLLDSTNTYDFTNVLGSTIESISAVDDATTRLQLTYDLWHAMLLRVCRKQQFDLLESICASEYFHGLPTTTAPHKGKTNRAYEIFRALIEALLFGTHPSLPLARLVVLKSFVAVLANKSTNDLRTATLVLYTSLLTQLCLESPAPAVLEFLHQVVLPLAPKVPSANVRVQLYWLGLKYVQETANLQSIKWIEAELLMLQSSDDGTGLLPSTANDSILGGDNAPVLDAHLIQRFHALVLCLKWFLAQDVSVKQYAAQLLTHVRSKNPSHRVLCDTITQTLDEVAATDTCGLRHTSAFVLPELFAPASLFPARTSATPSIPPVKWKEEVECVVTGACDPLCLKISYREPEDHIEEIALCVTCCNVTNVAWSDFSISVGVTGPVKLVDTSNNMHIRATGEVKPHGMFKSEKLYRFLRFSRARFYFRVVLEPSSPELPPTVLGLSNPYHMPFDALLHLPEPTLWTASYYQKAWQTAESNKVYKVKASPGMKLVPNQHVKVAFITDMSVDTHFLVQMSFLTWTKWKECICATISCALDVDGGWHGTLELRAPHAVLVEVDKTPRDFLSVLAKTALELEDDVVVEKPVACVSPRHQIMKRSISVDVMAKDPTGAASVAAAIATTPTVTRRALMSFFGKN</sequence>
<evidence type="ECO:0000313" key="2">
    <source>
        <dbReference type="EMBL" id="VFT88048.1"/>
    </source>
</evidence>
<evidence type="ECO:0000313" key="3">
    <source>
        <dbReference type="Proteomes" id="UP000332933"/>
    </source>
</evidence>
<protein>
    <submittedName>
        <fullName evidence="2">Aste57867_11181 protein</fullName>
    </submittedName>
</protein>
<dbReference type="EMBL" id="CAADRA010005278">
    <property type="protein sequence ID" value="VFT88048.1"/>
    <property type="molecule type" value="Genomic_DNA"/>
</dbReference>
<proteinExistence type="predicted"/>
<evidence type="ECO:0000313" key="1">
    <source>
        <dbReference type="EMBL" id="KAF0698196.1"/>
    </source>
</evidence>
<accession>A0A485KSA5</accession>
<dbReference type="OrthoDB" id="69102at2759"/>
<reference evidence="1" key="2">
    <citation type="submission" date="2019-06" db="EMBL/GenBank/DDBJ databases">
        <title>Genomics analysis of Aphanomyces spp. identifies a new class of oomycete effector associated with host adaptation.</title>
        <authorList>
            <person name="Gaulin E."/>
        </authorList>
    </citation>
    <scope>NUCLEOTIDE SEQUENCE</scope>
    <source>
        <strain evidence="1">CBS 578.67</strain>
    </source>
</reference>
<organism evidence="2 3">
    <name type="scientific">Aphanomyces stellatus</name>
    <dbReference type="NCBI Taxonomy" id="120398"/>
    <lineage>
        <taxon>Eukaryota</taxon>
        <taxon>Sar</taxon>
        <taxon>Stramenopiles</taxon>
        <taxon>Oomycota</taxon>
        <taxon>Saprolegniomycetes</taxon>
        <taxon>Saprolegniales</taxon>
        <taxon>Verrucalvaceae</taxon>
        <taxon>Aphanomyces</taxon>
    </lineage>
</organism>
<keyword evidence="3" id="KW-1185">Reference proteome</keyword>
<dbReference type="Proteomes" id="UP000332933">
    <property type="component" value="Unassembled WGS sequence"/>
</dbReference>